<evidence type="ECO:0000313" key="4">
    <source>
        <dbReference type="Proteomes" id="UP001362999"/>
    </source>
</evidence>
<keyword evidence="1" id="KW-1133">Transmembrane helix</keyword>
<sequence length="250" mass="28981">MSDDPELLNQLVRDSRLTGYLAGDYDHITCFPDEVRDSLSVNLFWRSRMGLAKFLYLWNRYFSLVVIRCAGWLRFQGFSRSVLITTVDLVLIVWILYGRPRWLSFFCFVLGFTEIAVMVIVDVFAFREMKRVPRFLTVYGAAPLVVTFVMFAMTVYKCAVTLYRSDHRWMPIWRLFLRDGVVWFVLVFVACVAELLIWGAQRQTLKQLLVVVYSSVASRSLLNLKRMMAREPGEVIQIEVLSDSGGLNAI</sequence>
<feature type="transmembrane region" description="Helical" evidence="1">
    <location>
        <begin position="180"/>
        <end position="198"/>
    </location>
</feature>
<keyword evidence="4" id="KW-1185">Reference proteome</keyword>
<dbReference type="InterPro" id="IPR045340">
    <property type="entry name" value="DUF6533"/>
</dbReference>
<dbReference type="Pfam" id="PF20151">
    <property type="entry name" value="DUF6533"/>
    <property type="match status" value="1"/>
</dbReference>
<dbReference type="AlphaFoldDB" id="A0AAW0DNN9"/>
<reference evidence="3 4" key="1">
    <citation type="journal article" date="2024" name="J Genomics">
        <title>Draft genome sequencing and assembly of Favolaschia claudopus CIRM-BRFM 2984 isolated from oak limbs.</title>
        <authorList>
            <person name="Navarro D."/>
            <person name="Drula E."/>
            <person name="Chaduli D."/>
            <person name="Cazenave R."/>
            <person name="Ahrendt S."/>
            <person name="Wang J."/>
            <person name="Lipzen A."/>
            <person name="Daum C."/>
            <person name="Barry K."/>
            <person name="Grigoriev I.V."/>
            <person name="Favel A."/>
            <person name="Rosso M.N."/>
            <person name="Martin F."/>
        </authorList>
    </citation>
    <scope>NUCLEOTIDE SEQUENCE [LARGE SCALE GENOMIC DNA]</scope>
    <source>
        <strain evidence="3 4">CIRM-BRFM 2984</strain>
    </source>
</reference>
<feature type="transmembrane region" description="Helical" evidence="1">
    <location>
        <begin position="138"/>
        <end position="159"/>
    </location>
</feature>
<organism evidence="3 4">
    <name type="scientific">Favolaschia claudopus</name>
    <dbReference type="NCBI Taxonomy" id="2862362"/>
    <lineage>
        <taxon>Eukaryota</taxon>
        <taxon>Fungi</taxon>
        <taxon>Dikarya</taxon>
        <taxon>Basidiomycota</taxon>
        <taxon>Agaricomycotina</taxon>
        <taxon>Agaricomycetes</taxon>
        <taxon>Agaricomycetidae</taxon>
        <taxon>Agaricales</taxon>
        <taxon>Marasmiineae</taxon>
        <taxon>Mycenaceae</taxon>
        <taxon>Favolaschia</taxon>
    </lineage>
</organism>
<proteinExistence type="predicted"/>
<keyword evidence="1" id="KW-0812">Transmembrane</keyword>
<evidence type="ECO:0000256" key="1">
    <source>
        <dbReference type="SAM" id="Phobius"/>
    </source>
</evidence>
<gene>
    <name evidence="3" type="ORF">R3P38DRAFT_3306353</name>
</gene>
<feature type="domain" description="DUF6533" evidence="2">
    <location>
        <begin position="25"/>
        <end position="65"/>
    </location>
</feature>
<keyword evidence="1" id="KW-0472">Membrane</keyword>
<feature type="transmembrane region" description="Helical" evidence="1">
    <location>
        <begin position="105"/>
        <end position="126"/>
    </location>
</feature>
<comment type="caution">
    <text evidence="3">The sequence shown here is derived from an EMBL/GenBank/DDBJ whole genome shotgun (WGS) entry which is preliminary data.</text>
</comment>
<name>A0AAW0DNN9_9AGAR</name>
<feature type="transmembrane region" description="Helical" evidence="1">
    <location>
        <begin position="81"/>
        <end position="98"/>
    </location>
</feature>
<dbReference type="Proteomes" id="UP001362999">
    <property type="component" value="Unassembled WGS sequence"/>
</dbReference>
<accession>A0AAW0DNN9</accession>
<dbReference type="EMBL" id="JAWWNJ010000007">
    <property type="protein sequence ID" value="KAK7052733.1"/>
    <property type="molecule type" value="Genomic_DNA"/>
</dbReference>
<evidence type="ECO:0000313" key="3">
    <source>
        <dbReference type="EMBL" id="KAK7052733.1"/>
    </source>
</evidence>
<evidence type="ECO:0000259" key="2">
    <source>
        <dbReference type="Pfam" id="PF20151"/>
    </source>
</evidence>
<protein>
    <recommendedName>
        <fullName evidence="2">DUF6533 domain-containing protein</fullName>
    </recommendedName>
</protein>